<organism evidence="12 13">
    <name type="scientific">Roseibium aggregatum</name>
    <dbReference type="NCBI Taxonomy" id="187304"/>
    <lineage>
        <taxon>Bacteria</taxon>
        <taxon>Pseudomonadati</taxon>
        <taxon>Pseudomonadota</taxon>
        <taxon>Alphaproteobacteria</taxon>
        <taxon>Hyphomicrobiales</taxon>
        <taxon>Stappiaceae</taxon>
        <taxon>Roseibium</taxon>
    </lineage>
</organism>
<keyword evidence="9" id="KW-0406">Ion transport</keyword>
<dbReference type="Pfam" id="PF00005">
    <property type="entry name" value="ABC_tran"/>
    <property type="match status" value="1"/>
</dbReference>
<dbReference type="InterPro" id="IPR003593">
    <property type="entry name" value="AAA+_ATPase"/>
</dbReference>
<sequence>MEIALEARSVTAGYGQQAKVIEALCLGIKSGTFTVLAGPNGSGKSTLLKALAGFLPLTEGAVELQGAPVSSFSAKRLAQLVGILPQGPSAPEGLSVEDLVRQGRYPHRGLFSRWTPQDTHACRAALDLTGLADLAERPLDSLSGGQKQRAWIAMVLAQQTPVLLLDEPTTFLDIAHQVEILSLLRRLVKENGRTVVAVLHDINQAAQYADRLVLLKGGRVKAEGDTRSVVTGEAMDAVFGVRSQVITNPVDGTPLMLLESDL</sequence>
<dbReference type="GO" id="GO:0006826">
    <property type="term" value="P:iron ion transport"/>
    <property type="evidence" value="ECO:0007669"/>
    <property type="project" value="UniProtKB-KW"/>
</dbReference>
<dbReference type="GO" id="GO:0005886">
    <property type="term" value="C:plasma membrane"/>
    <property type="evidence" value="ECO:0007669"/>
    <property type="project" value="UniProtKB-SubCell"/>
</dbReference>
<dbReference type="InterPro" id="IPR027417">
    <property type="entry name" value="P-loop_NTPase"/>
</dbReference>
<feature type="domain" description="ABC transporter" evidence="11">
    <location>
        <begin position="5"/>
        <end position="242"/>
    </location>
</feature>
<evidence type="ECO:0000256" key="3">
    <source>
        <dbReference type="ARBA" id="ARBA00022448"/>
    </source>
</evidence>
<comment type="similarity">
    <text evidence="2">Belongs to the ABC transporter superfamily.</text>
</comment>
<dbReference type="PROSITE" id="PS00211">
    <property type="entry name" value="ABC_TRANSPORTER_1"/>
    <property type="match status" value="1"/>
</dbReference>
<evidence type="ECO:0000259" key="11">
    <source>
        <dbReference type="PROSITE" id="PS50893"/>
    </source>
</evidence>
<dbReference type="SMART" id="SM00382">
    <property type="entry name" value="AAA"/>
    <property type="match status" value="1"/>
</dbReference>
<evidence type="ECO:0000313" key="12">
    <source>
        <dbReference type="EMBL" id="MBN9672218.1"/>
    </source>
</evidence>
<evidence type="ECO:0000256" key="5">
    <source>
        <dbReference type="ARBA" id="ARBA00022496"/>
    </source>
</evidence>
<evidence type="ECO:0000256" key="8">
    <source>
        <dbReference type="ARBA" id="ARBA00023004"/>
    </source>
</evidence>
<dbReference type="SUPFAM" id="SSF52540">
    <property type="entry name" value="P-loop containing nucleoside triphosphate hydrolases"/>
    <property type="match status" value="1"/>
</dbReference>
<evidence type="ECO:0000256" key="9">
    <source>
        <dbReference type="ARBA" id="ARBA00023065"/>
    </source>
</evidence>
<keyword evidence="8" id="KW-0408">Iron</keyword>
<comment type="caution">
    <text evidence="12">The sequence shown here is derived from an EMBL/GenBank/DDBJ whole genome shotgun (WGS) entry which is preliminary data.</text>
</comment>
<dbReference type="InterPro" id="IPR017871">
    <property type="entry name" value="ABC_transporter-like_CS"/>
</dbReference>
<evidence type="ECO:0000256" key="7">
    <source>
        <dbReference type="ARBA" id="ARBA00022840"/>
    </source>
</evidence>
<protein>
    <submittedName>
        <fullName evidence="12">ABC transporter ATP-binding protein</fullName>
    </submittedName>
</protein>
<evidence type="ECO:0000256" key="2">
    <source>
        <dbReference type="ARBA" id="ARBA00005417"/>
    </source>
</evidence>
<gene>
    <name evidence="12" type="ORF">JF539_17830</name>
</gene>
<evidence type="ECO:0000313" key="13">
    <source>
        <dbReference type="Proteomes" id="UP000664096"/>
    </source>
</evidence>
<evidence type="ECO:0000256" key="4">
    <source>
        <dbReference type="ARBA" id="ARBA00022475"/>
    </source>
</evidence>
<dbReference type="InterPro" id="IPR003439">
    <property type="entry name" value="ABC_transporter-like_ATP-bd"/>
</dbReference>
<keyword evidence="7 12" id="KW-0067">ATP-binding</keyword>
<dbReference type="EMBL" id="JAEKJZ010000004">
    <property type="protein sequence ID" value="MBN9672218.1"/>
    <property type="molecule type" value="Genomic_DNA"/>
</dbReference>
<dbReference type="PANTHER" id="PTHR42771">
    <property type="entry name" value="IRON(3+)-HYDROXAMATE IMPORT ATP-BINDING PROTEIN FHUC"/>
    <property type="match status" value="1"/>
</dbReference>
<dbReference type="CDD" id="cd03214">
    <property type="entry name" value="ABC_Iron-Siderophores_B12_Hemin"/>
    <property type="match status" value="1"/>
</dbReference>
<dbReference type="FunFam" id="3.40.50.300:FF:000134">
    <property type="entry name" value="Iron-enterobactin ABC transporter ATP-binding protein"/>
    <property type="match status" value="1"/>
</dbReference>
<dbReference type="PANTHER" id="PTHR42771:SF2">
    <property type="entry name" value="IRON(3+)-HYDROXAMATE IMPORT ATP-BINDING PROTEIN FHUC"/>
    <property type="match status" value="1"/>
</dbReference>
<dbReference type="GO" id="GO:0016887">
    <property type="term" value="F:ATP hydrolysis activity"/>
    <property type="evidence" value="ECO:0007669"/>
    <property type="project" value="InterPro"/>
</dbReference>
<accession>A0A939EH96</accession>
<keyword evidence="4" id="KW-1003">Cell membrane</keyword>
<comment type="subcellular location">
    <subcellularLocation>
        <location evidence="1">Cell membrane</location>
        <topology evidence="1">Peripheral membrane protein</topology>
    </subcellularLocation>
</comment>
<keyword evidence="10" id="KW-0472">Membrane</keyword>
<keyword evidence="3" id="KW-0813">Transport</keyword>
<dbReference type="Gene3D" id="3.40.50.300">
    <property type="entry name" value="P-loop containing nucleotide triphosphate hydrolases"/>
    <property type="match status" value="1"/>
</dbReference>
<name>A0A939EH96_9HYPH</name>
<keyword evidence="5" id="KW-0410">Iron transport</keyword>
<dbReference type="InterPro" id="IPR051535">
    <property type="entry name" value="Siderophore_ABC-ATPase"/>
</dbReference>
<evidence type="ECO:0000256" key="10">
    <source>
        <dbReference type="ARBA" id="ARBA00023136"/>
    </source>
</evidence>
<evidence type="ECO:0000256" key="6">
    <source>
        <dbReference type="ARBA" id="ARBA00022741"/>
    </source>
</evidence>
<dbReference type="PROSITE" id="PS50893">
    <property type="entry name" value="ABC_TRANSPORTER_2"/>
    <property type="match status" value="1"/>
</dbReference>
<keyword evidence="6" id="KW-0547">Nucleotide-binding</keyword>
<dbReference type="GO" id="GO:0005524">
    <property type="term" value="F:ATP binding"/>
    <property type="evidence" value="ECO:0007669"/>
    <property type="project" value="UniProtKB-KW"/>
</dbReference>
<evidence type="ECO:0000256" key="1">
    <source>
        <dbReference type="ARBA" id="ARBA00004202"/>
    </source>
</evidence>
<dbReference type="Proteomes" id="UP000664096">
    <property type="component" value="Unassembled WGS sequence"/>
</dbReference>
<proteinExistence type="inferred from homology"/>
<dbReference type="AlphaFoldDB" id="A0A939EH96"/>
<reference evidence="12" key="1">
    <citation type="submission" date="2020-12" db="EMBL/GenBank/DDBJ databases">
        <title>Oil enriched cultivation method for isolating marine PHA-producing bacteria.</title>
        <authorList>
            <person name="Zheng W."/>
            <person name="Yu S."/>
            <person name="Huang Y."/>
        </authorList>
    </citation>
    <scope>NUCLEOTIDE SEQUENCE</scope>
    <source>
        <strain evidence="12">SY-2-12</strain>
    </source>
</reference>